<keyword evidence="2" id="KW-1185">Reference proteome</keyword>
<evidence type="ECO:0000313" key="1">
    <source>
        <dbReference type="EMBL" id="CAI8032113.1"/>
    </source>
</evidence>
<evidence type="ECO:0000313" key="2">
    <source>
        <dbReference type="Proteomes" id="UP001174909"/>
    </source>
</evidence>
<dbReference type="Proteomes" id="UP001174909">
    <property type="component" value="Unassembled WGS sequence"/>
</dbReference>
<reference evidence="1" key="1">
    <citation type="submission" date="2023-03" db="EMBL/GenBank/DDBJ databases">
        <authorList>
            <person name="Steffen K."/>
            <person name="Cardenas P."/>
        </authorList>
    </citation>
    <scope>NUCLEOTIDE SEQUENCE</scope>
</reference>
<accession>A0AA35SLL6</accession>
<dbReference type="AlphaFoldDB" id="A0AA35SLL6"/>
<sequence>MLLSLCSVLSKEQGITVIGVCLVTDYFIYQKMSVSSTAQFLSSMFNPKFAVPKPLRHMAKRAVSLVAF</sequence>
<dbReference type="EMBL" id="CASHTH010002584">
    <property type="protein sequence ID" value="CAI8032113.1"/>
    <property type="molecule type" value="Genomic_DNA"/>
</dbReference>
<gene>
    <name evidence="1" type="ORF">GBAR_LOCUS18181</name>
</gene>
<feature type="non-terminal residue" evidence="1">
    <location>
        <position position="68"/>
    </location>
</feature>
<proteinExistence type="predicted"/>
<protein>
    <submittedName>
        <fullName evidence="1">Uncharacterized protein</fullName>
    </submittedName>
</protein>
<comment type="caution">
    <text evidence="1">The sequence shown here is derived from an EMBL/GenBank/DDBJ whole genome shotgun (WGS) entry which is preliminary data.</text>
</comment>
<organism evidence="1 2">
    <name type="scientific">Geodia barretti</name>
    <name type="common">Barrett's horny sponge</name>
    <dbReference type="NCBI Taxonomy" id="519541"/>
    <lineage>
        <taxon>Eukaryota</taxon>
        <taxon>Metazoa</taxon>
        <taxon>Porifera</taxon>
        <taxon>Demospongiae</taxon>
        <taxon>Heteroscleromorpha</taxon>
        <taxon>Tetractinellida</taxon>
        <taxon>Astrophorina</taxon>
        <taxon>Geodiidae</taxon>
        <taxon>Geodia</taxon>
    </lineage>
</organism>
<name>A0AA35SLL6_GEOBA</name>